<gene>
    <name evidence="2" type="ORF">HMH01_08450</name>
</gene>
<dbReference type="AlphaFoldDB" id="A0A849L2G5"/>
<dbReference type="Proteomes" id="UP000572377">
    <property type="component" value="Unassembled WGS sequence"/>
</dbReference>
<dbReference type="EMBL" id="JABFBC010000001">
    <property type="protein sequence ID" value="NNU80469.1"/>
    <property type="molecule type" value="Genomic_DNA"/>
</dbReference>
<reference evidence="2 3" key="1">
    <citation type="submission" date="2020-05" db="EMBL/GenBank/DDBJ databases">
        <title>Gimesia benthica sp. nov., a novel planctomycete isolated from a deep-sea water sample of the Northwest Indian Ocean.</title>
        <authorList>
            <person name="Wang J."/>
            <person name="Ruan C."/>
            <person name="Song L."/>
            <person name="Zhu Y."/>
            <person name="Li A."/>
            <person name="Zheng X."/>
            <person name="Wang L."/>
            <person name="Lu Z."/>
            <person name="Huang Y."/>
            <person name="Du W."/>
            <person name="Zhou Y."/>
            <person name="Huang L."/>
            <person name="Dai X."/>
        </authorList>
    </citation>
    <scope>NUCLEOTIDE SEQUENCE [LARGE SCALE GENOMIC DNA]</scope>
    <source>
        <strain evidence="2 3">YYQ-30</strain>
    </source>
</reference>
<evidence type="ECO:0000313" key="3">
    <source>
        <dbReference type="Proteomes" id="UP000572377"/>
    </source>
</evidence>
<proteinExistence type="predicted"/>
<dbReference type="Pfam" id="PF07310">
    <property type="entry name" value="PAS_5"/>
    <property type="match status" value="1"/>
</dbReference>
<organism evidence="2 3">
    <name type="scientific">Halovulum dunhuangense</name>
    <dbReference type="NCBI Taxonomy" id="1505036"/>
    <lineage>
        <taxon>Bacteria</taxon>
        <taxon>Pseudomonadati</taxon>
        <taxon>Pseudomonadota</taxon>
        <taxon>Alphaproteobacteria</taxon>
        <taxon>Rhodobacterales</taxon>
        <taxon>Paracoccaceae</taxon>
        <taxon>Halovulum</taxon>
    </lineage>
</organism>
<comment type="caution">
    <text evidence="2">The sequence shown here is derived from an EMBL/GenBank/DDBJ whole genome shotgun (WGS) entry which is preliminary data.</text>
</comment>
<keyword evidence="3" id="KW-1185">Reference proteome</keyword>
<feature type="region of interest" description="Disordered" evidence="1">
    <location>
        <begin position="177"/>
        <end position="221"/>
    </location>
</feature>
<dbReference type="InterPro" id="IPR009922">
    <property type="entry name" value="DUF1457"/>
</dbReference>
<evidence type="ECO:0000313" key="2">
    <source>
        <dbReference type="EMBL" id="NNU80469.1"/>
    </source>
</evidence>
<accession>A0A849L2G5</accession>
<name>A0A849L2G5_9RHOB</name>
<protein>
    <submittedName>
        <fullName evidence="2">PAS domain-containing protein</fullName>
    </submittedName>
</protein>
<evidence type="ECO:0000256" key="1">
    <source>
        <dbReference type="SAM" id="MobiDB-lite"/>
    </source>
</evidence>
<sequence length="221" mass="24322">MNTDALTGLRDYWESLRRGRLAPLRSELDPRRFEDALERLFILEQIRPEELRIRLAGLSLCELMGVEVRGMPPEALFDDRARPGIHAHLKSVLTLPAVVELDLYGPDRFGRDIAARMLLLPLCSDLGDLTRVLGCITTAGVMRAPVQFTISAAITTPVRTDDRQGATRQALPGFAEPAQAYGLPPAPPPLSLLENPQPVSGPRRRGHLRLLSGGQDGRGRP</sequence>
<dbReference type="RefSeq" id="WP_171324257.1">
    <property type="nucleotide sequence ID" value="NZ_JABFBC010000001.1"/>
</dbReference>